<feature type="region of interest" description="Disordered" evidence="4">
    <location>
        <begin position="644"/>
        <end position="664"/>
    </location>
</feature>
<dbReference type="Gene3D" id="3.30.9.10">
    <property type="entry name" value="D-Amino Acid Oxidase, subunit A, domain 2"/>
    <property type="match status" value="2"/>
</dbReference>
<dbReference type="GO" id="GO:0005737">
    <property type="term" value="C:cytoplasm"/>
    <property type="evidence" value="ECO:0007669"/>
    <property type="project" value="TreeGrafter"/>
</dbReference>
<dbReference type="Gene3D" id="3.50.50.60">
    <property type="entry name" value="FAD/NAD(P)-binding domain"/>
    <property type="match status" value="2"/>
</dbReference>
<evidence type="ECO:0000256" key="4">
    <source>
        <dbReference type="SAM" id="MobiDB-lite"/>
    </source>
</evidence>
<evidence type="ECO:0000259" key="5">
    <source>
        <dbReference type="Pfam" id="PF01266"/>
    </source>
</evidence>
<feature type="domain" description="FAD dependent oxidoreductase" evidence="5">
    <location>
        <begin position="42"/>
        <end position="313"/>
    </location>
</feature>
<comment type="function">
    <text evidence="3">Required for the assembly of the mitochondrial membrane respiratory chain NADH dehydrogenase (Complex I). Involved in mid-late stages of complex I assembly.</text>
</comment>
<dbReference type="VEuPathDB" id="TriTrypDB:TcIL3000_10_7910"/>
<dbReference type="SUPFAM" id="SSF51971">
    <property type="entry name" value="Nucleotide-binding domain"/>
    <property type="match status" value="1"/>
</dbReference>
<dbReference type="InterPro" id="IPR036188">
    <property type="entry name" value="FAD/NAD-bd_sf"/>
</dbReference>
<proteinExistence type="predicted"/>
<dbReference type="AlphaFoldDB" id="G0UX99"/>
<feature type="compositionally biased region" description="Low complexity" evidence="4">
    <location>
        <begin position="646"/>
        <end position="664"/>
    </location>
</feature>
<evidence type="ECO:0000313" key="6">
    <source>
        <dbReference type="EMBL" id="CCC94016.1"/>
    </source>
</evidence>
<sequence>MGASWSAAGTSARKPVTQVGEVCADDADYVLKDFNMSAPTAAVIGAGIAGVHTAYELAQLGFRVTVFEQRGDVCLGETQYALPFVGVGLIYPYINSLRIGRELLWPKLWFGSSSLVTINNSWDVLFSSLNQRWLWARRWCRLSEEEVMGLANNLSRLSVGVINDLSRKHRSLSPHVVSRDVNVQMLHPKGQDCQKALTTTSVKTAHDTPLMIDPVGWTRELARIARDRYGVEFFFSEKLLDITTYLRYDTELVSNLRFSRSVDGGVEYSNRKFDVVVLAAGEQTGKLTGESSQIPVIGLSGCSVAVQPSRGDEIDCWRGKLPFQSPCLVTLSPDSHIVSYKTHVEQPAKAAETFFLQGLLSFDAVSNAASCAEKMLLCMEEQLRRKCAINLPLLSKYREYNKVLKQQAHQGNTGGVSDIQTSGASVMHVSQYTRSFTPDGIPLISKSGAAFNSFICTGFGDHAVDMAPGAAKILAKLVELEACAMLHQDEKEMERKGYAVESAVSDERLNHTRQQMQLLLNGCRTASDILPGQSLKEYAQIPYSSARFGGVVKDNVHDIRYTSFLRRLGNWERQLVQFFIPWEHYINQRAIQLARQDNMPDWLRTIVYYYFTDEEDDLEMLQNRRKYVEGIRRIRDQFEGGIADQSPTVVSSSPPSSSSLSTRH</sequence>
<dbReference type="PANTHER" id="PTHR13847">
    <property type="entry name" value="SARCOSINE DEHYDROGENASE-RELATED"/>
    <property type="match status" value="1"/>
</dbReference>
<keyword evidence="1" id="KW-0560">Oxidoreductase</keyword>
<reference evidence="6" key="1">
    <citation type="journal article" date="2012" name="Proc. Natl. Acad. Sci. U.S.A.">
        <title>Antigenic diversity is generated by distinct evolutionary mechanisms in African trypanosome species.</title>
        <authorList>
            <person name="Jackson A.P."/>
            <person name="Berry A."/>
            <person name="Aslett M."/>
            <person name="Allison H.C."/>
            <person name="Burton P."/>
            <person name="Vavrova-Anderson J."/>
            <person name="Brown R."/>
            <person name="Browne H."/>
            <person name="Corton N."/>
            <person name="Hauser H."/>
            <person name="Gamble J."/>
            <person name="Gilderthorp R."/>
            <person name="Marcello L."/>
            <person name="McQuillan J."/>
            <person name="Otto T.D."/>
            <person name="Quail M.A."/>
            <person name="Sanders M.J."/>
            <person name="van Tonder A."/>
            <person name="Ginger M.L."/>
            <person name="Field M.C."/>
            <person name="Barry J.D."/>
            <person name="Hertz-Fowler C."/>
            <person name="Berriman M."/>
        </authorList>
    </citation>
    <scope>NUCLEOTIDE SEQUENCE</scope>
    <source>
        <strain evidence="6">IL3000</strain>
    </source>
</reference>
<evidence type="ECO:0000256" key="2">
    <source>
        <dbReference type="ARBA" id="ARBA00039785"/>
    </source>
</evidence>
<organism evidence="6">
    <name type="scientific">Trypanosoma congolense (strain IL3000)</name>
    <dbReference type="NCBI Taxonomy" id="1068625"/>
    <lineage>
        <taxon>Eukaryota</taxon>
        <taxon>Discoba</taxon>
        <taxon>Euglenozoa</taxon>
        <taxon>Kinetoplastea</taxon>
        <taxon>Metakinetoplastina</taxon>
        <taxon>Trypanosomatida</taxon>
        <taxon>Trypanosomatidae</taxon>
        <taxon>Trypanosoma</taxon>
        <taxon>Nannomonas</taxon>
    </lineage>
</organism>
<dbReference type="Pfam" id="PF01266">
    <property type="entry name" value="DAO"/>
    <property type="match status" value="1"/>
</dbReference>
<dbReference type="EMBL" id="HE575323">
    <property type="protein sequence ID" value="CCC94016.1"/>
    <property type="molecule type" value="Genomic_DNA"/>
</dbReference>
<dbReference type="PANTHER" id="PTHR13847:SF287">
    <property type="entry name" value="FAD-DEPENDENT OXIDOREDUCTASE DOMAIN-CONTAINING PROTEIN 1"/>
    <property type="match status" value="1"/>
</dbReference>
<dbReference type="GO" id="GO:0016491">
    <property type="term" value="F:oxidoreductase activity"/>
    <property type="evidence" value="ECO:0007669"/>
    <property type="project" value="UniProtKB-KW"/>
</dbReference>
<evidence type="ECO:0000256" key="3">
    <source>
        <dbReference type="ARBA" id="ARBA00046185"/>
    </source>
</evidence>
<evidence type="ECO:0000256" key="1">
    <source>
        <dbReference type="ARBA" id="ARBA00023002"/>
    </source>
</evidence>
<dbReference type="InterPro" id="IPR006076">
    <property type="entry name" value="FAD-dep_OxRdtase"/>
</dbReference>
<name>G0UX99_TRYCI</name>
<accession>G0UX99</accession>
<protein>
    <recommendedName>
        <fullName evidence="2">FAD-dependent oxidoreductase domain-containing protein 1</fullName>
    </recommendedName>
</protein>
<gene>
    <name evidence="6" type="ORF">TCIL3000_10_7910</name>
</gene>